<gene>
    <name evidence="1" type="ORF">LR48_Vigan03g286300</name>
</gene>
<proteinExistence type="predicted"/>
<evidence type="ECO:0000313" key="2">
    <source>
        <dbReference type="Proteomes" id="UP000053144"/>
    </source>
</evidence>
<sequence length="69" mass="7759">MKPHVSGETCLAKDSGRSAVGEKLHQLSKAISTDASNHRSRLLKRNQRFSLQPEDPIRTLMFLASWSHT</sequence>
<dbReference type="EMBL" id="CM003373">
    <property type="protein sequence ID" value="KOM39481.1"/>
    <property type="molecule type" value="Genomic_DNA"/>
</dbReference>
<protein>
    <submittedName>
        <fullName evidence="1">Uncharacterized protein</fullName>
    </submittedName>
</protein>
<reference evidence="2" key="1">
    <citation type="journal article" date="2015" name="Proc. Natl. Acad. Sci. U.S.A.">
        <title>Genome sequencing of adzuki bean (Vigna angularis) provides insight into high starch and low fat accumulation and domestication.</title>
        <authorList>
            <person name="Yang K."/>
            <person name="Tian Z."/>
            <person name="Chen C."/>
            <person name="Luo L."/>
            <person name="Zhao B."/>
            <person name="Wang Z."/>
            <person name="Yu L."/>
            <person name="Li Y."/>
            <person name="Sun Y."/>
            <person name="Li W."/>
            <person name="Chen Y."/>
            <person name="Li Y."/>
            <person name="Zhang Y."/>
            <person name="Ai D."/>
            <person name="Zhao J."/>
            <person name="Shang C."/>
            <person name="Ma Y."/>
            <person name="Wu B."/>
            <person name="Wang M."/>
            <person name="Gao L."/>
            <person name="Sun D."/>
            <person name="Zhang P."/>
            <person name="Guo F."/>
            <person name="Wang W."/>
            <person name="Li Y."/>
            <person name="Wang J."/>
            <person name="Varshney R.K."/>
            <person name="Wang J."/>
            <person name="Ling H.Q."/>
            <person name="Wan P."/>
        </authorList>
    </citation>
    <scope>NUCLEOTIDE SEQUENCE</scope>
    <source>
        <strain evidence="2">cv. Jingnong 6</strain>
    </source>
</reference>
<dbReference type="AlphaFoldDB" id="A0A0L9U9Y2"/>
<name>A0A0L9U9Y2_PHAAN</name>
<evidence type="ECO:0000313" key="1">
    <source>
        <dbReference type="EMBL" id="KOM39481.1"/>
    </source>
</evidence>
<accession>A0A0L9U9Y2</accession>
<organism evidence="1 2">
    <name type="scientific">Phaseolus angularis</name>
    <name type="common">Azuki bean</name>
    <name type="synonym">Vigna angularis</name>
    <dbReference type="NCBI Taxonomy" id="3914"/>
    <lineage>
        <taxon>Eukaryota</taxon>
        <taxon>Viridiplantae</taxon>
        <taxon>Streptophyta</taxon>
        <taxon>Embryophyta</taxon>
        <taxon>Tracheophyta</taxon>
        <taxon>Spermatophyta</taxon>
        <taxon>Magnoliopsida</taxon>
        <taxon>eudicotyledons</taxon>
        <taxon>Gunneridae</taxon>
        <taxon>Pentapetalae</taxon>
        <taxon>rosids</taxon>
        <taxon>fabids</taxon>
        <taxon>Fabales</taxon>
        <taxon>Fabaceae</taxon>
        <taxon>Papilionoideae</taxon>
        <taxon>50 kb inversion clade</taxon>
        <taxon>NPAAA clade</taxon>
        <taxon>indigoferoid/millettioid clade</taxon>
        <taxon>Phaseoleae</taxon>
        <taxon>Vigna</taxon>
    </lineage>
</organism>
<dbReference type="OMA" id="MIHECKR"/>
<dbReference type="Gramene" id="KOM39481">
    <property type="protein sequence ID" value="KOM39481"/>
    <property type="gene ID" value="LR48_Vigan03g286300"/>
</dbReference>
<dbReference type="Proteomes" id="UP000053144">
    <property type="component" value="Chromosome 3"/>
</dbReference>